<dbReference type="InterPro" id="IPR011044">
    <property type="entry name" value="Quino_amine_DH_bsu"/>
</dbReference>
<keyword evidence="5" id="KW-1133">Transmembrane helix</keyword>
<dbReference type="Proteomes" id="UP000075663">
    <property type="component" value="Unassembled WGS sequence"/>
</dbReference>
<accession>A0A150Y0K8</accession>
<feature type="transmembrane region" description="Helical" evidence="5">
    <location>
        <begin position="20"/>
        <end position="38"/>
    </location>
</feature>
<evidence type="ECO:0000256" key="3">
    <source>
        <dbReference type="ARBA" id="ARBA00022475"/>
    </source>
</evidence>
<reference evidence="6 7" key="1">
    <citation type="submission" date="2016-01" db="EMBL/GenBank/DDBJ databases">
        <title>Genome sequencing of Roseivirga seohaensis SW-152.</title>
        <authorList>
            <person name="Selvaratnam C."/>
            <person name="Thevarajoo S."/>
            <person name="Goh K.M."/>
            <person name="Ee R."/>
            <person name="Chan K.-G."/>
            <person name="Chong C.S."/>
        </authorList>
    </citation>
    <scope>NUCLEOTIDE SEQUENCE [LARGE SCALE GENOMIC DNA]</scope>
    <source>
        <strain evidence="6 7">SW-152</strain>
    </source>
</reference>
<name>A0A150Y0K8_9BACT</name>
<evidence type="ECO:0000256" key="2">
    <source>
        <dbReference type="ARBA" id="ARBA00009852"/>
    </source>
</evidence>
<comment type="similarity">
    <text evidence="2">Belongs to the YjiK family.</text>
</comment>
<dbReference type="SUPFAM" id="SSF50969">
    <property type="entry name" value="YVTN repeat-like/Quinoprotein amine dehydrogenase"/>
    <property type="match status" value="1"/>
</dbReference>
<comment type="caution">
    <text evidence="6">The sequence shown here is derived from an EMBL/GenBank/DDBJ whole genome shotgun (WGS) entry which is preliminary data.</text>
</comment>
<dbReference type="STRING" id="1914963.AWW67_04865"/>
<dbReference type="InterPro" id="IPR011042">
    <property type="entry name" value="6-blade_b-propeller_TolB-like"/>
</dbReference>
<dbReference type="Pfam" id="PF06977">
    <property type="entry name" value="SdiA-regulated"/>
    <property type="match status" value="1"/>
</dbReference>
<dbReference type="GO" id="GO:0005886">
    <property type="term" value="C:plasma membrane"/>
    <property type="evidence" value="ECO:0007669"/>
    <property type="project" value="UniProtKB-SubCell"/>
</dbReference>
<gene>
    <name evidence="6" type="ORF">AWW67_04865</name>
</gene>
<keyword evidence="5" id="KW-0812">Transmembrane</keyword>
<dbReference type="EMBL" id="LRPB01000023">
    <property type="protein sequence ID" value="KYG84442.1"/>
    <property type="molecule type" value="Genomic_DNA"/>
</dbReference>
<evidence type="ECO:0000256" key="1">
    <source>
        <dbReference type="ARBA" id="ARBA00004236"/>
    </source>
</evidence>
<dbReference type="AlphaFoldDB" id="A0A150Y0K8"/>
<dbReference type="Gene3D" id="2.120.10.30">
    <property type="entry name" value="TolB, C-terminal domain"/>
    <property type="match status" value="1"/>
</dbReference>
<evidence type="ECO:0000256" key="5">
    <source>
        <dbReference type="SAM" id="Phobius"/>
    </source>
</evidence>
<comment type="subcellular location">
    <subcellularLocation>
        <location evidence="1">Cell membrane</location>
    </subcellularLocation>
</comment>
<feature type="transmembrane region" description="Helical" evidence="5">
    <location>
        <begin position="45"/>
        <end position="63"/>
    </location>
</feature>
<organism evidence="6 7">
    <name type="scientific">Roseivirga seohaensis</name>
    <dbReference type="NCBI Taxonomy" id="1914963"/>
    <lineage>
        <taxon>Bacteria</taxon>
        <taxon>Pseudomonadati</taxon>
        <taxon>Bacteroidota</taxon>
        <taxon>Cytophagia</taxon>
        <taxon>Cytophagales</taxon>
        <taxon>Roseivirgaceae</taxon>
        <taxon>Roseivirga</taxon>
    </lineage>
</organism>
<sequence>MLPFLKSNSDQSLLKYNLLILDYIKLPALVNYISTIFVRMNMKRTSILFIIIYLLTFPSSVWAQNKGDFPYNLESPSETYRLPAILEEVSALSYYAPNQLATLNDEQGRVYIYDFNKREIVQRIRFEGNGDFEGLELVGKNMYAIKSNGKLYKFNIDIEGVVESIDTPFTSENNVEGLGYDKNSNTLLIALKGKGDIDHAKVKGKAVYGYNLTTEKFSKTPLFVLQDKDLERVLGSNSTKFRPSGVAVHPISNEIYMIASVGSALVVFNNDGSPKNLSILKRSLFPQPEGIAFMPNGDLFISNEGEDGGIIHRFKMKQK</sequence>
<keyword evidence="3" id="KW-1003">Cell membrane</keyword>
<dbReference type="InterPro" id="IPR009722">
    <property type="entry name" value="YjiK/CarP"/>
</dbReference>
<evidence type="ECO:0008006" key="8">
    <source>
        <dbReference type="Google" id="ProtNLM"/>
    </source>
</evidence>
<proteinExistence type="inferred from homology"/>
<evidence type="ECO:0000313" key="7">
    <source>
        <dbReference type="Proteomes" id="UP000075663"/>
    </source>
</evidence>
<keyword evidence="4 5" id="KW-0472">Membrane</keyword>
<evidence type="ECO:0000313" key="6">
    <source>
        <dbReference type="EMBL" id="KYG84442.1"/>
    </source>
</evidence>
<evidence type="ECO:0000256" key="4">
    <source>
        <dbReference type="ARBA" id="ARBA00023136"/>
    </source>
</evidence>
<protein>
    <recommendedName>
        <fullName evidence="8">SMP-30/Gluconolactonase/LRE-like region domain-containing protein</fullName>
    </recommendedName>
</protein>